<proteinExistence type="predicted"/>
<dbReference type="HOGENOM" id="CLU_1251085_0_0_1"/>
<reference evidence="1 2" key="1">
    <citation type="submission" date="2014-04" db="EMBL/GenBank/DDBJ databases">
        <authorList>
            <consortium name="DOE Joint Genome Institute"/>
            <person name="Kuo A."/>
            <person name="Tarkka M."/>
            <person name="Buscot F."/>
            <person name="Kohler A."/>
            <person name="Nagy L.G."/>
            <person name="Floudas D."/>
            <person name="Copeland A."/>
            <person name="Barry K.W."/>
            <person name="Cichocki N."/>
            <person name="Veneault-Fourrey C."/>
            <person name="LaButti K."/>
            <person name="Lindquist E.A."/>
            <person name="Lipzen A."/>
            <person name="Lundell T."/>
            <person name="Morin E."/>
            <person name="Murat C."/>
            <person name="Sun H."/>
            <person name="Tunlid A."/>
            <person name="Henrissat B."/>
            <person name="Grigoriev I.V."/>
            <person name="Hibbett D.S."/>
            <person name="Martin F."/>
            <person name="Nordberg H.P."/>
            <person name="Cantor M.N."/>
            <person name="Hua S.X."/>
        </authorList>
    </citation>
    <scope>NUCLEOTIDE SEQUENCE [LARGE SCALE GENOMIC DNA]</scope>
    <source>
        <strain evidence="1 2">F 1598</strain>
    </source>
</reference>
<accession>A0A0C3FIA3</accession>
<dbReference type="Proteomes" id="UP000054166">
    <property type="component" value="Unassembled WGS sequence"/>
</dbReference>
<protein>
    <submittedName>
        <fullName evidence="1">Uncharacterized protein</fullName>
    </submittedName>
</protein>
<keyword evidence="2" id="KW-1185">Reference proteome</keyword>
<gene>
    <name evidence="1" type="ORF">PILCRDRAFT_823659</name>
</gene>
<dbReference type="InParanoid" id="A0A0C3FIA3"/>
<sequence length="221" mass="24859">MYTGWMADAHLEKVQAFEKGVTDGSLHAPWKDEVWEKDNGTKGKSYGLDGLPGSQNESNARAGEAAELKLVDLVKGSVIKAGDVLAYKRNFSQIDMIIEKDVIIESINRSTYALTVLIQPGTSPLPASLLERNPQPSSPPTQIMEEISSPSQLENGVLDIDGRVERGRRPNGNAWKCFTVWRWREDAEWEGNFETFANDGKWGRENHGTLFYLRGNYYHDR</sequence>
<dbReference type="OrthoDB" id="2289918at2759"/>
<dbReference type="STRING" id="765440.A0A0C3FIA3"/>
<dbReference type="AlphaFoldDB" id="A0A0C3FIA3"/>
<evidence type="ECO:0000313" key="1">
    <source>
        <dbReference type="EMBL" id="KIM79389.1"/>
    </source>
</evidence>
<evidence type="ECO:0000313" key="2">
    <source>
        <dbReference type="Proteomes" id="UP000054166"/>
    </source>
</evidence>
<name>A0A0C3FIA3_PILCF</name>
<reference evidence="2" key="2">
    <citation type="submission" date="2015-01" db="EMBL/GenBank/DDBJ databases">
        <title>Evolutionary Origins and Diversification of the Mycorrhizal Mutualists.</title>
        <authorList>
            <consortium name="DOE Joint Genome Institute"/>
            <consortium name="Mycorrhizal Genomics Consortium"/>
            <person name="Kohler A."/>
            <person name="Kuo A."/>
            <person name="Nagy L.G."/>
            <person name="Floudas D."/>
            <person name="Copeland A."/>
            <person name="Barry K.W."/>
            <person name="Cichocki N."/>
            <person name="Veneault-Fourrey C."/>
            <person name="LaButti K."/>
            <person name="Lindquist E.A."/>
            <person name="Lipzen A."/>
            <person name="Lundell T."/>
            <person name="Morin E."/>
            <person name="Murat C."/>
            <person name="Riley R."/>
            <person name="Ohm R."/>
            <person name="Sun H."/>
            <person name="Tunlid A."/>
            <person name="Henrissat B."/>
            <person name="Grigoriev I.V."/>
            <person name="Hibbett D.S."/>
            <person name="Martin F."/>
        </authorList>
    </citation>
    <scope>NUCLEOTIDE SEQUENCE [LARGE SCALE GENOMIC DNA]</scope>
    <source>
        <strain evidence="2">F 1598</strain>
    </source>
</reference>
<organism evidence="1 2">
    <name type="scientific">Piloderma croceum (strain F 1598)</name>
    <dbReference type="NCBI Taxonomy" id="765440"/>
    <lineage>
        <taxon>Eukaryota</taxon>
        <taxon>Fungi</taxon>
        <taxon>Dikarya</taxon>
        <taxon>Basidiomycota</taxon>
        <taxon>Agaricomycotina</taxon>
        <taxon>Agaricomycetes</taxon>
        <taxon>Agaricomycetidae</taxon>
        <taxon>Atheliales</taxon>
        <taxon>Atheliaceae</taxon>
        <taxon>Piloderma</taxon>
    </lineage>
</organism>
<dbReference type="EMBL" id="KN833010">
    <property type="protein sequence ID" value="KIM79389.1"/>
    <property type="molecule type" value="Genomic_DNA"/>
</dbReference>